<dbReference type="RefSeq" id="WP_046190852.1">
    <property type="nucleotide sequence ID" value="NZ_JACKUJ010000045.1"/>
</dbReference>
<dbReference type="OrthoDB" id="9949601at2"/>
<dbReference type="Proteomes" id="UP000034416">
    <property type="component" value="Unassembled WGS sequence"/>
</dbReference>
<sequence length="269" mass="28787">MFTLNHQQENTAVQLVRKVRALGIEVPKQVAAEAKLYQEVRREDDIANRAMQTAASRLTTVPLAEFDSAKTEFITTAATAYVTTNGASAALADAVGRRLTSAVDRVIHQWENSVVELFNATVAEFDLNGVAGDLPDLSDKFNNGVFDLGRAQGEAVQRWRDAAERLHPLWQIVKALVVWNGEDDPEDVTADAPSTGLLTACRFGNPGSMSTAGTVATMLVGANLGTDAAKRWGPLMPFVLAPLNGYELHLNTSSQAAATRASIQPGVAA</sequence>
<keyword evidence="4" id="KW-1185">Reference proteome</keyword>
<dbReference type="PATRIC" id="fig|342002.3.peg.3919"/>
<name>A0A0F5MTA5_9MYCO</name>
<protein>
    <submittedName>
        <fullName evidence="1">Uncharacterized protein</fullName>
    </submittedName>
</protein>
<dbReference type="STRING" id="342002.BST15_19475"/>
<dbReference type="EMBL" id="MVHH01000069">
    <property type="protein sequence ID" value="OQZ91971.1"/>
    <property type="molecule type" value="Genomic_DNA"/>
</dbReference>
<accession>A0A0F5MTA5</accession>
<dbReference type="Proteomes" id="UP000192327">
    <property type="component" value="Unassembled WGS sequence"/>
</dbReference>
<dbReference type="EMBL" id="LASW01000103">
    <property type="protein sequence ID" value="KKB97829.1"/>
    <property type="molecule type" value="Genomic_DNA"/>
</dbReference>
<reference evidence="1" key="2">
    <citation type="submission" date="2015-04" db="EMBL/GenBank/DDBJ databases">
        <title>Genome sequence of Mycobacterium arupense strain GUC1.</title>
        <authorList>
            <person name="Greninger A.L."/>
            <person name="Cunningham G."/>
            <person name="Chiu C.Y."/>
            <person name="Miller S."/>
        </authorList>
    </citation>
    <scope>NUCLEOTIDE SEQUENCE</scope>
    <source>
        <strain evidence="1">GUC1</strain>
    </source>
</reference>
<comment type="caution">
    <text evidence="1">The sequence shown here is derived from an EMBL/GenBank/DDBJ whole genome shotgun (WGS) entry which is preliminary data.</text>
</comment>
<evidence type="ECO:0000313" key="1">
    <source>
        <dbReference type="EMBL" id="KKB97829.1"/>
    </source>
</evidence>
<reference evidence="2 4" key="3">
    <citation type="submission" date="2016-12" db="EMBL/GenBank/DDBJ databases">
        <title>The new phylogeny of genus Mycobacterium.</title>
        <authorList>
            <person name="Tortoli E."/>
            <person name="Trovato A."/>
            <person name="Cirillo D.M."/>
        </authorList>
    </citation>
    <scope>NUCLEOTIDE SEQUENCE [LARGE SCALE GENOMIC DNA]</scope>
    <source>
        <strain evidence="2 4">DSM 44942</strain>
    </source>
</reference>
<gene>
    <name evidence="2" type="ORF">BST15_19475</name>
    <name evidence="1" type="ORF">WR43_17390</name>
</gene>
<proteinExistence type="predicted"/>
<evidence type="ECO:0000313" key="3">
    <source>
        <dbReference type="Proteomes" id="UP000034416"/>
    </source>
</evidence>
<organism evidence="1 3">
    <name type="scientific">Mycolicibacter arupensis</name>
    <dbReference type="NCBI Taxonomy" id="342002"/>
    <lineage>
        <taxon>Bacteria</taxon>
        <taxon>Bacillati</taxon>
        <taxon>Actinomycetota</taxon>
        <taxon>Actinomycetes</taxon>
        <taxon>Mycobacteriales</taxon>
        <taxon>Mycobacteriaceae</taxon>
        <taxon>Mycolicibacter</taxon>
    </lineage>
</organism>
<dbReference type="AlphaFoldDB" id="A0A0F5MTA5"/>
<reference evidence="3" key="1">
    <citation type="submission" date="2015-04" db="EMBL/GenBank/DDBJ databases">
        <title>Genome sequence of Mycobacterium arupense GUC1.</title>
        <authorList>
            <person name="Greninger A.L."/>
            <person name="Cunningham G."/>
            <person name="Chiu C.Y."/>
            <person name="Miller S."/>
        </authorList>
    </citation>
    <scope>NUCLEOTIDE SEQUENCE [LARGE SCALE GENOMIC DNA]</scope>
    <source>
        <strain evidence="3">GUC1</strain>
    </source>
</reference>
<evidence type="ECO:0000313" key="2">
    <source>
        <dbReference type="EMBL" id="OQZ91971.1"/>
    </source>
</evidence>
<evidence type="ECO:0000313" key="4">
    <source>
        <dbReference type="Proteomes" id="UP000192327"/>
    </source>
</evidence>